<keyword evidence="2" id="KW-1185">Reference proteome</keyword>
<comment type="caution">
    <text evidence="1">The sequence shown here is derived from an EMBL/GenBank/DDBJ whole genome shotgun (WGS) entry which is preliminary data.</text>
</comment>
<organism evidence="1 2">
    <name type="scientific">Rhipicephalus sanguineus</name>
    <name type="common">Brown dog tick</name>
    <name type="synonym">Ixodes sanguineus</name>
    <dbReference type="NCBI Taxonomy" id="34632"/>
    <lineage>
        <taxon>Eukaryota</taxon>
        <taxon>Metazoa</taxon>
        <taxon>Ecdysozoa</taxon>
        <taxon>Arthropoda</taxon>
        <taxon>Chelicerata</taxon>
        <taxon>Arachnida</taxon>
        <taxon>Acari</taxon>
        <taxon>Parasitiformes</taxon>
        <taxon>Ixodida</taxon>
        <taxon>Ixodoidea</taxon>
        <taxon>Ixodidae</taxon>
        <taxon>Rhipicephalinae</taxon>
        <taxon>Rhipicephalus</taxon>
        <taxon>Rhipicephalus</taxon>
    </lineage>
</organism>
<proteinExistence type="predicted"/>
<reference evidence="1" key="2">
    <citation type="submission" date="2021-09" db="EMBL/GenBank/DDBJ databases">
        <authorList>
            <person name="Jia N."/>
            <person name="Wang J."/>
            <person name="Shi W."/>
            <person name="Du L."/>
            <person name="Sun Y."/>
            <person name="Zhan W."/>
            <person name="Jiang J."/>
            <person name="Wang Q."/>
            <person name="Zhang B."/>
            <person name="Ji P."/>
            <person name="Sakyi L.B."/>
            <person name="Cui X."/>
            <person name="Yuan T."/>
            <person name="Jiang B."/>
            <person name="Yang W."/>
            <person name="Lam T.T.-Y."/>
            <person name="Chang Q."/>
            <person name="Ding S."/>
            <person name="Wang X."/>
            <person name="Zhu J."/>
            <person name="Ruan X."/>
            <person name="Zhao L."/>
            <person name="Wei J."/>
            <person name="Que T."/>
            <person name="Du C."/>
            <person name="Cheng J."/>
            <person name="Dai P."/>
            <person name="Han X."/>
            <person name="Huang E."/>
            <person name="Gao Y."/>
            <person name="Liu J."/>
            <person name="Shao H."/>
            <person name="Ye R."/>
            <person name="Li L."/>
            <person name="Wei W."/>
            <person name="Wang X."/>
            <person name="Wang C."/>
            <person name="Huo Q."/>
            <person name="Li W."/>
            <person name="Guo W."/>
            <person name="Chen H."/>
            <person name="Chen S."/>
            <person name="Zhou L."/>
            <person name="Zhou L."/>
            <person name="Ni X."/>
            <person name="Tian J."/>
            <person name="Zhou Y."/>
            <person name="Sheng Y."/>
            <person name="Liu T."/>
            <person name="Pan Y."/>
            <person name="Xia L."/>
            <person name="Li J."/>
            <person name="Zhao F."/>
            <person name="Cao W."/>
        </authorList>
    </citation>
    <scope>NUCLEOTIDE SEQUENCE</scope>
    <source>
        <strain evidence="1">Rsan-2018</strain>
        <tissue evidence="1">Larvae</tissue>
    </source>
</reference>
<accession>A0A9D4QB93</accession>
<protein>
    <submittedName>
        <fullName evidence="1">Uncharacterized protein</fullName>
    </submittedName>
</protein>
<reference evidence="1" key="1">
    <citation type="journal article" date="2020" name="Cell">
        <title>Large-Scale Comparative Analyses of Tick Genomes Elucidate Their Genetic Diversity and Vector Capacities.</title>
        <authorList>
            <consortium name="Tick Genome and Microbiome Consortium (TIGMIC)"/>
            <person name="Jia N."/>
            <person name="Wang J."/>
            <person name="Shi W."/>
            <person name="Du L."/>
            <person name="Sun Y."/>
            <person name="Zhan W."/>
            <person name="Jiang J.F."/>
            <person name="Wang Q."/>
            <person name="Zhang B."/>
            <person name="Ji P."/>
            <person name="Bell-Sakyi L."/>
            <person name="Cui X.M."/>
            <person name="Yuan T.T."/>
            <person name="Jiang B.G."/>
            <person name="Yang W.F."/>
            <person name="Lam T.T."/>
            <person name="Chang Q.C."/>
            <person name="Ding S.J."/>
            <person name="Wang X.J."/>
            <person name="Zhu J.G."/>
            <person name="Ruan X.D."/>
            <person name="Zhao L."/>
            <person name="Wei J.T."/>
            <person name="Ye R.Z."/>
            <person name="Que T.C."/>
            <person name="Du C.H."/>
            <person name="Zhou Y.H."/>
            <person name="Cheng J.X."/>
            <person name="Dai P.F."/>
            <person name="Guo W.B."/>
            <person name="Han X.H."/>
            <person name="Huang E.J."/>
            <person name="Li L.F."/>
            <person name="Wei W."/>
            <person name="Gao Y.C."/>
            <person name="Liu J.Z."/>
            <person name="Shao H.Z."/>
            <person name="Wang X."/>
            <person name="Wang C.C."/>
            <person name="Yang T.C."/>
            <person name="Huo Q.B."/>
            <person name="Li W."/>
            <person name="Chen H.Y."/>
            <person name="Chen S.E."/>
            <person name="Zhou L.G."/>
            <person name="Ni X.B."/>
            <person name="Tian J.H."/>
            <person name="Sheng Y."/>
            <person name="Liu T."/>
            <person name="Pan Y.S."/>
            <person name="Xia L.Y."/>
            <person name="Li J."/>
            <person name="Zhao F."/>
            <person name="Cao W.C."/>
        </authorList>
    </citation>
    <scope>NUCLEOTIDE SEQUENCE</scope>
    <source>
        <strain evidence="1">Rsan-2018</strain>
    </source>
</reference>
<evidence type="ECO:0000313" key="2">
    <source>
        <dbReference type="Proteomes" id="UP000821837"/>
    </source>
</evidence>
<dbReference type="AlphaFoldDB" id="A0A9D4QB93"/>
<dbReference type="EMBL" id="JABSTV010001247">
    <property type="protein sequence ID" value="KAH7973116.1"/>
    <property type="molecule type" value="Genomic_DNA"/>
</dbReference>
<sequence>MGTPQICELGDYTYPYVSREQWTSFFSKYTEGTYSGEHRIYHYRISTIIIRELFEDKDVGKVGLQYLVAWSIYRQLAKFTDPYLLGYFKKDDETCFQLVKDVMRLAILSHYFQKQCEAHGVRSQVSTFGGPEIL</sequence>
<evidence type="ECO:0000313" key="1">
    <source>
        <dbReference type="EMBL" id="KAH7973116.1"/>
    </source>
</evidence>
<dbReference type="Proteomes" id="UP000821837">
    <property type="component" value="Chromosome 11"/>
</dbReference>
<name>A0A9D4QB93_RHISA</name>
<gene>
    <name evidence="1" type="ORF">HPB52_021613</name>
</gene>